<dbReference type="RefSeq" id="WP_396640769.1">
    <property type="nucleotide sequence ID" value="NZ_JBIQWL010000003.1"/>
</dbReference>
<evidence type="ECO:0000313" key="4">
    <source>
        <dbReference type="Proteomes" id="UP001610861"/>
    </source>
</evidence>
<evidence type="ECO:0000313" key="3">
    <source>
        <dbReference type="EMBL" id="MFH8250820.1"/>
    </source>
</evidence>
<dbReference type="Proteomes" id="UP001610861">
    <property type="component" value="Unassembled WGS sequence"/>
</dbReference>
<comment type="caution">
    <text evidence="3">The sequence shown here is derived from an EMBL/GenBank/DDBJ whole genome shotgun (WGS) entry which is preliminary data.</text>
</comment>
<name>A0ABW7Q7J3_9MICO</name>
<dbReference type="InterPro" id="IPR012654">
    <property type="entry name" value="CHP02391"/>
</dbReference>
<feature type="domain" description="Conserved hypothetical protein CHP02391" evidence="2">
    <location>
        <begin position="100"/>
        <end position="226"/>
    </location>
</feature>
<dbReference type="Pfam" id="PF09509">
    <property type="entry name" value="Hypoth_Ymh"/>
    <property type="match status" value="1"/>
</dbReference>
<sequence>MDVEWALEQLRNYLHLKERVPLPKEEQSHNRKTRARGSAEELRNAELIVEAISRAVYEGSRFYVNPALAERLVWELTQGDSVREKLGLDAPPAPTINAHGLHPWVWDAAMPHWQSGNHRAALWAASINVNSRTQRKVARPEIGESKLLQEVFGITDPAPGRPRLRLTDKSNPDHFKDVHLGASALGQGLYSAVRNPINHIAEEDHDMSEAEALEALAGFSLLARWIDRAEVVSVDKSPSSNPGSVESHSPLLPPR</sequence>
<proteinExistence type="predicted"/>
<feature type="region of interest" description="Disordered" evidence="1">
    <location>
        <begin position="233"/>
        <end position="255"/>
    </location>
</feature>
<organism evidence="3 4">
    <name type="scientific">Microbacterium alkaliflavum</name>
    <dbReference type="NCBI Taxonomy" id="3248839"/>
    <lineage>
        <taxon>Bacteria</taxon>
        <taxon>Bacillati</taxon>
        <taxon>Actinomycetota</taxon>
        <taxon>Actinomycetes</taxon>
        <taxon>Micrococcales</taxon>
        <taxon>Microbacteriaceae</taxon>
        <taxon>Microbacterium</taxon>
    </lineage>
</organism>
<keyword evidence="4" id="KW-1185">Reference proteome</keyword>
<accession>A0ABW7Q7J3</accession>
<reference evidence="3 4" key="1">
    <citation type="submission" date="2024-09" db="EMBL/GenBank/DDBJ databases">
        <authorList>
            <person name="Pan X."/>
        </authorList>
    </citation>
    <scope>NUCLEOTIDE SEQUENCE [LARGE SCALE GENOMIC DNA]</scope>
    <source>
        <strain evidence="3 4">B2969</strain>
    </source>
</reference>
<protein>
    <submittedName>
        <fullName evidence="3">TIGR02391 family protein</fullName>
    </submittedName>
</protein>
<feature type="compositionally biased region" description="Polar residues" evidence="1">
    <location>
        <begin position="236"/>
        <end position="247"/>
    </location>
</feature>
<evidence type="ECO:0000256" key="1">
    <source>
        <dbReference type="SAM" id="MobiDB-lite"/>
    </source>
</evidence>
<gene>
    <name evidence="3" type="ORF">ACH3VR_10680</name>
</gene>
<dbReference type="EMBL" id="JBIQWL010000003">
    <property type="protein sequence ID" value="MFH8250820.1"/>
    <property type="molecule type" value="Genomic_DNA"/>
</dbReference>
<evidence type="ECO:0000259" key="2">
    <source>
        <dbReference type="Pfam" id="PF09509"/>
    </source>
</evidence>